<gene>
    <name evidence="2" type="ORF">CRE_24440</name>
</gene>
<name>E3MG17_CAERE</name>
<dbReference type="eggNOG" id="ENOG502RAXY">
    <property type="taxonomic scope" value="Eukaryota"/>
</dbReference>
<dbReference type="Pfam" id="PF07735">
    <property type="entry name" value="FBA_2"/>
    <property type="match status" value="1"/>
</dbReference>
<reference evidence="2" key="1">
    <citation type="submission" date="2007-07" db="EMBL/GenBank/DDBJ databases">
        <title>PCAP assembly of the Caenorhabditis remanei genome.</title>
        <authorList>
            <consortium name="The Caenorhabditis remanei Sequencing Consortium"/>
            <person name="Wilson R.K."/>
        </authorList>
    </citation>
    <scope>NUCLEOTIDE SEQUENCE [LARGE SCALE GENOMIC DNA]</scope>
    <source>
        <strain evidence="2">PB4641</strain>
    </source>
</reference>
<dbReference type="InterPro" id="IPR053222">
    <property type="entry name" value="Zygotic_Embryogenesis-Asso"/>
</dbReference>
<dbReference type="OrthoDB" id="5890869at2759"/>
<dbReference type="FunCoup" id="E3MG17">
    <property type="interactions" value="1104"/>
</dbReference>
<feature type="domain" description="F-box" evidence="1">
    <location>
        <begin position="358"/>
        <end position="407"/>
    </location>
</feature>
<dbReference type="Proteomes" id="UP000008281">
    <property type="component" value="Unassembled WGS sequence"/>
</dbReference>
<dbReference type="InterPro" id="IPR012885">
    <property type="entry name" value="F-box_Sdz-33"/>
</dbReference>
<dbReference type="EMBL" id="DS268442">
    <property type="protein sequence ID" value="EFP01213.1"/>
    <property type="molecule type" value="Genomic_DNA"/>
</dbReference>
<accession>E3MG17</accession>
<evidence type="ECO:0000313" key="2">
    <source>
        <dbReference type="EMBL" id="EFP01213.1"/>
    </source>
</evidence>
<proteinExistence type="predicted"/>
<dbReference type="PROSITE" id="PS50181">
    <property type="entry name" value="FBOX"/>
    <property type="match status" value="4"/>
</dbReference>
<dbReference type="PANTHER" id="PTHR22899">
    <property type="entry name" value="CYCLIN-RELATED F-BOX FAMILY"/>
    <property type="match status" value="1"/>
</dbReference>
<evidence type="ECO:0000313" key="3">
    <source>
        <dbReference type="Proteomes" id="UP000008281"/>
    </source>
</evidence>
<dbReference type="HOGENOM" id="CLU_028840_1_1_1"/>
<organism evidence="3">
    <name type="scientific">Caenorhabditis remanei</name>
    <name type="common">Caenorhabditis vulgaris</name>
    <dbReference type="NCBI Taxonomy" id="31234"/>
    <lineage>
        <taxon>Eukaryota</taxon>
        <taxon>Metazoa</taxon>
        <taxon>Ecdysozoa</taxon>
        <taxon>Nematoda</taxon>
        <taxon>Chromadorea</taxon>
        <taxon>Rhabditida</taxon>
        <taxon>Rhabditina</taxon>
        <taxon>Rhabditomorpha</taxon>
        <taxon>Rhabditoidea</taxon>
        <taxon>Rhabditidae</taxon>
        <taxon>Peloderinae</taxon>
        <taxon>Caenorhabditis</taxon>
    </lineage>
</organism>
<feature type="domain" description="F-box" evidence="1">
    <location>
        <begin position="267"/>
        <end position="317"/>
    </location>
</feature>
<feature type="domain" description="F-box" evidence="1">
    <location>
        <begin position="94"/>
        <end position="143"/>
    </location>
</feature>
<dbReference type="AlphaFoldDB" id="E3MG17"/>
<feature type="domain" description="F-box" evidence="1">
    <location>
        <begin position="2"/>
        <end position="52"/>
    </location>
</feature>
<protein>
    <recommendedName>
        <fullName evidence="1">F-box domain-containing protein</fullName>
    </recommendedName>
</protein>
<sequence>MTLPLINLPSNVIRLVTQMLTSNELYNIWSLSKKTKKVVKPLYPRNTHVQRILNEDLVSIKWISQMRYDFEQLRVLLKPDLITFTNSLAMVTSPFSLFNLPDKAIRHVIQFMNYEELIFLSLLSKRATDIVESLNVKSTLVSVVITSGIAVYISLGTKDCMKLEFFNDDKSRHLPNGMWLRVNHYNELTVSWRIEGLCIKKWLDHIKTIFHFSEIDYFNFGEDSITFDINVIRDIFNSYSGLRPSFFPDSYSAPYSIISPAVGMFTPFPLINLPSNAICLVTQMMTSNELFFLWYLSKKTKKAVKPLYPKNTYVQRILNNDLVLFKMLPKKQYFDEHFIYGQPEPLTFTSPPAMVTSRFPLFNLPNKAIRHVIQSMDFDEIIIFSFLSKRSKSLAKSLEIKSTFVSINIASVVTINISIGTKFNVKLEFSKSSTFASPKGTWLLVSKFEKGEEEERDEDDEDEEEVRIVTKKIIVNSWLINGLSVKKWLDHLKSIFHFSEVDYIHFGEGSGTFDMNDFRGVFNRHSQLRLGNDCGPEAHVMEILKTFKTTKLLLESDLFESGKPPYEVMIQNYGYLSIWSMLPSTITLEDLLMLNSVYINVSGLTITEKDVNRFIKHWMRGSNPRMEQMYICFKDDRRIDKDLVLKKLNYVEFPATQKRYFKDNDVILTVEGGFDISRSDGTKATITFKESFESLHIYVWHPHCIADSDRSDES</sequence>
<keyword evidence="3" id="KW-1185">Reference proteome</keyword>
<dbReference type="InParanoid" id="E3MG17"/>
<dbReference type="InterPro" id="IPR001810">
    <property type="entry name" value="F-box_dom"/>
</dbReference>
<dbReference type="Pfam" id="PF00646">
    <property type="entry name" value="F-box"/>
    <property type="match status" value="2"/>
</dbReference>
<evidence type="ECO:0000259" key="1">
    <source>
        <dbReference type="PROSITE" id="PS50181"/>
    </source>
</evidence>
<dbReference type="PANTHER" id="PTHR22899:SF0">
    <property type="entry name" value="F-BOX ASSOCIATED DOMAIN-CONTAINING PROTEIN-RELATED"/>
    <property type="match status" value="1"/>
</dbReference>